<dbReference type="AlphaFoldDB" id="A0A9X8H4F6"/>
<proteinExistence type="predicted"/>
<feature type="compositionally biased region" description="Basic and acidic residues" evidence="1">
    <location>
        <begin position="115"/>
        <end position="124"/>
    </location>
</feature>
<feature type="region of interest" description="Disordered" evidence="1">
    <location>
        <begin position="1"/>
        <end position="20"/>
    </location>
</feature>
<accession>A0A9X8H4F6</accession>
<dbReference type="Proteomes" id="UP000275652">
    <property type="component" value="Unassembled WGS sequence"/>
</dbReference>
<comment type="caution">
    <text evidence="2">The sequence shown here is derived from an EMBL/GenBank/DDBJ whole genome shotgun (WGS) entry which is preliminary data.</text>
</comment>
<evidence type="ECO:0000256" key="1">
    <source>
        <dbReference type="SAM" id="MobiDB-lite"/>
    </source>
</evidence>
<feature type="compositionally biased region" description="Basic residues" evidence="1">
    <location>
        <begin position="82"/>
        <end position="92"/>
    </location>
</feature>
<feature type="compositionally biased region" description="Polar residues" evidence="1">
    <location>
        <begin position="1"/>
        <end position="10"/>
    </location>
</feature>
<sequence length="172" mass="19676">MTPTRNTQFGSGPYNRRPADRHAVVAAIRKQSLMLQNVDKLQLDHSLGHLDGLQVEFELLDVELIRIFEQDETAALVDRQRGKQGKMTKVSKRIWVPRGGPAGRPVASENPIIRPDGEENKEQTDDPGSWFLPVPREDPRMGREETRTDGVEVKTRWDVLRSVKKLCEKTRR</sequence>
<feature type="region of interest" description="Disordered" evidence="1">
    <location>
        <begin position="79"/>
        <end position="152"/>
    </location>
</feature>
<evidence type="ECO:0000313" key="2">
    <source>
        <dbReference type="EMBL" id="RLO00338.1"/>
    </source>
</evidence>
<dbReference type="EMBL" id="QUTI01040839">
    <property type="protein sequence ID" value="RLO00338.1"/>
    <property type="molecule type" value="Genomic_DNA"/>
</dbReference>
<evidence type="ECO:0000313" key="3">
    <source>
        <dbReference type="Proteomes" id="UP000275652"/>
    </source>
</evidence>
<name>A0A9X8H4F6_APHAT</name>
<feature type="compositionally biased region" description="Basic and acidic residues" evidence="1">
    <location>
        <begin position="135"/>
        <end position="152"/>
    </location>
</feature>
<protein>
    <submittedName>
        <fullName evidence="2">Uncharacterized protein</fullName>
    </submittedName>
</protein>
<organism evidence="2 3">
    <name type="scientific">Aphanomyces astaci</name>
    <name type="common">Crayfish plague agent</name>
    <dbReference type="NCBI Taxonomy" id="112090"/>
    <lineage>
        <taxon>Eukaryota</taxon>
        <taxon>Sar</taxon>
        <taxon>Stramenopiles</taxon>
        <taxon>Oomycota</taxon>
        <taxon>Saprolegniomycetes</taxon>
        <taxon>Saprolegniales</taxon>
        <taxon>Verrucalvaceae</taxon>
        <taxon>Aphanomyces</taxon>
    </lineage>
</organism>
<gene>
    <name evidence="2" type="ORF">DYB28_001382</name>
</gene>
<reference evidence="2 3" key="1">
    <citation type="journal article" date="2018" name="J. Invertebr. Pathol.">
        <title>New genotyping method for the causative agent of crayfish plague (Aphanomyces astaci) based on whole genome data.</title>
        <authorList>
            <person name="Minardi D."/>
            <person name="Studholme D.J."/>
            <person name="van der Giezen M."/>
            <person name="Pretto T."/>
            <person name="Oidtmann B."/>
        </authorList>
    </citation>
    <scope>NUCLEOTIDE SEQUENCE [LARGE SCALE GENOMIC DNA]</scope>
    <source>
        <strain evidence="2 3">KB13</strain>
    </source>
</reference>